<comment type="caution">
    <text evidence="2">The sequence shown here is derived from an EMBL/GenBank/DDBJ whole genome shotgun (WGS) entry which is preliminary data.</text>
</comment>
<reference evidence="2" key="1">
    <citation type="journal article" date="2020" name="Stud. Mycol.">
        <title>101 Dothideomycetes genomes: a test case for predicting lifestyles and emergence of pathogens.</title>
        <authorList>
            <person name="Haridas S."/>
            <person name="Albert R."/>
            <person name="Binder M."/>
            <person name="Bloem J."/>
            <person name="Labutti K."/>
            <person name="Salamov A."/>
            <person name="Andreopoulos B."/>
            <person name="Baker S."/>
            <person name="Barry K."/>
            <person name="Bills G."/>
            <person name="Bluhm B."/>
            <person name="Cannon C."/>
            <person name="Castanera R."/>
            <person name="Culley D."/>
            <person name="Daum C."/>
            <person name="Ezra D."/>
            <person name="Gonzalez J."/>
            <person name="Henrissat B."/>
            <person name="Kuo A."/>
            <person name="Liang C."/>
            <person name="Lipzen A."/>
            <person name="Lutzoni F."/>
            <person name="Magnuson J."/>
            <person name="Mondo S."/>
            <person name="Nolan M."/>
            <person name="Ohm R."/>
            <person name="Pangilinan J."/>
            <person name="Park H.-J."/>
            <person name="Ramirez L."/>
            <person name="Alfaro M."/>
            <person name="Sun H."/>
            <person name="Tritt A."/>
            <person name="Yoshinaga Y."/>
            <person name="Zwiers L.-H."/>
            <person name="Turgeon B."/>
            <person name="Goodwin S."/>
            <person name="Spatafora J."/>
            <person name="Crous P."/>
            <person name="Grigoriev I."/>
        </authorList>
    </citation>
    <scope>NUCLEOTIDE SEQUENCE</scope>
    <source>
        <strain evidence="2">CBS 110217</strain>
    </source>
</reference>
<organism evidence="2 3">
    <name type="scientific">Setomelanomma holmii</name>
    <dbReference type="NCBI Taxonomy" id="210430"/>
    <lineage>
        <taxon>Eukaryota</taxon>
        <taxon>Fungi</taxon>
        <taxon>Dikarya</taxon>
        <taxon>Ascomycota</taxon>
        <taxon>Pezizomycotina</taxon>
        <taxon>Dothideomycetes</taxon>
        <taxon>Pleosporomycetidae</taxon>
        <taxon>Pleosporales</taxon>
        <taxon>Pleosporineae</taxon>
        <taxon>Phaeosphaeriaceae</taxon>
        <taxon>Setomelanomma</taxon>
    </lineage>
</organism>
<dbReference type="Proteomes" id="UP000799777">
    <property type="component" value="Unassembled WGS sequence"/>
</dbReference>
<accession>A0A9P4LJ32</accession>
<dbReference type="EMBL" id="ML978236">
    <property type="protein sequence ID" value="KAF2026820.1"/>
    <property type="molecule type" value="Genomic_DNA"/>
</dbReference>
<feature type="region of interest" description="Disordered" evidence="1">
    <location>
        <begin position="523"/>
        <end position="552"/>
    </location>
</feature>
<protein>
    <submittedName>
        <fullName evidence="2">Uncharacterized protein</fullName>
    </submittedName>
</protein>
<feature type="region of interest" description="Disordered" evidence="1">
    <location>
        <begin position="1"/>
        <end position="43"/>
    </location>
</feature>
<evidence type="ECO:0000256" key="1">
    <source>
        <dbReference type="SAM" id="MobiDB-lite"/>
    </source>
</evidence>
<evidence type="ECO:0000313" key="2">
    <source>
        <dbReference type="EMBL" id="KAF2026820.1"/>
    </source>
</evidence>
<sequence>MACDALNRRRFFHHQPPRSTGDQASYGTHHHHELSEEASDATGTDADFSETFVDAFASSVLGIDLISAAAPDAASEADAEARFRGVHGNTARRKLRKSRPSTVLGSIHSSARGLYMNPPTGKVDLSYRQPRPYYNNGLPKDAARLSSLRQGPLYEEPLSLYSILARYLEHHTKSHGEESNFTWKLAELDLLRRQHFTKMSVEGWARCITEPKSTLAAEIFHSGKETPPLFVLLLFLRRRHMSVFALGVILRHVDTRFSTEPPTWDALKILTIRLLRHARQLWPEPIPWIASLFADRASVLFGEDRMATASPRMLADVARVSNTILLLLSLPARTRPILNAVHQEKAQFQVLRFMAGWSPALTVTSVGFRAITRNQLAHPKTSSEREWAELKGPSWPPWKENRTAMDEDKGYDFGASRASRILHRMYEAGYRGHLWEEMAQIYGGWDTDSSPTIQTRTSLPDTSSHGGKEDYLNNLVWAARVRTTRTRQEAWACFLAYEASNALPSQQVYLAMFEKIHYPELKRSSKPKSQDDLDEEMKLEATSEEPKDGVLPGDMKESLANSTSPLHQLYLNEPVPSKEELYNRLRTKNIRPANRLLAFLLDAAPSFASTIELLEAARSLYNGGIGNLLHGHHDPGTSVAEVPAYLLAAFIKSLCRFGRFARVPQPRSPFLPPERHACRLGHDRHYLLVYADALLHHYRPHYRPAWTAYMSKLVRSNLDIEKLYSEDKAPVKGRGITQFVKVWKLVAIMEEIELDVDDEIFNLVCVSTTFAAEAASAMDASSAAARHVFKTASPRLRKLFFNLVGATMDMHSTIHDANTSNLIPPHIPGPAELHAYVRALGMLHDFEGLYSFSSWVTKHHKEVTARSEAQHSGARLLFRMLVALRAALEGRLQGGQGSRQRAPDDIVELIRGQIEGVEEWGGWPESDKVDLYAKGALKSQGMPGVGGR</sequence>
<feature type="compositionally biased region" description="Basic and acidic residues" evidence="1">
    <location>
        <begin position="523"/>
        <end position="548"/>
    </location>
</feature>
<dbReference type="OrthoDB" id="410701at2759"/>
<name>A0A9P4LJ32_9PLEO</name>
<proteinExistence type="predicted"/>
<evidence type="ECO:0000313" key="3">
    <source>
        <dbReference type="Proteomes" id="UP000799777"/>
    </source>
</evidence>
<gene>
    <name evidence="2" type="ORF">EK21DRAFT_92068</name>
</gene>
<feature type="compositionally biased region" description="Polar residues" evidence="1">
    <location>
        <begin position="17"/>
        <end position="26"/>
    </location>
</feature>
<dbReference type="AlphaFoldDB" id="A0A9P4LJ32"/>
<keyword evidence="3" id="KW-1185">Reference proteome</keyword>